<sequence length="85" mass="9828">IHNASLFNTNHFRHLHPCFLESYETSTSKDLRTSTILQAAKLTLHPRTCRAIPQVGLRLLYITGCYGTRWEKWRKVALTSENKVS</sequence>
<protein>
    <submittedName>
        <fullName evidence="1">Uncharacterized protein</fullName>
    </submittedName>
</protein>
<keyword evidence="2" id="KW-1185">Reference proteome</keyword>
<evidence type="ECO:0000313" key="1">
    <source>
        <dbReference type="EMBL" id="KGL98088.1"/>
    </source>
</evidence>
<evidence type="ECO:0000313" key="2">
    <source>
        <dbReference type="Proteomes" id="UP000053858"/>
    </source>
</evidence>
<feature type="non-terminal residue" evidence="1">
    <location>
        <position position="1"/>
    </location>
</feature>
<gene>
    <name evidence="1" type="ORF">N301_05441</name>
</gene>
<reference evidence="2" key="1">
    <citation type="journal article" date="2014" name="Science">
        <title>Comparative genomics reveals insights into avian genome evolution and adaptation.</title>
        <authorList>
            <consortium name="Avian Genome Consortium"/>
            <person name="Zhang G."/>
            <person name="Li C."/>
            <person name="Li Q."/>
            <person name="Li B."/>
            <person name="Larkin D.M."/>
            <person name="Lee C."/>
            <person name="Storz J.F."/>
            <person name="Antunes A."/>
            <person name="Greenwold M.J."/>
            <person name="Meredith R.W."/>
            <person name="Odeen A."/>
            <person name="Cui J."/>
            <person name="Zhou Q."/>
            <person name="Xu L."/>
            <person name="Pan H."/>
            <person name="Wang Z."/>
            <person name="Jin L."/>
            <person name="Zhang P."/>
            <person name="Hu H."/>
            <person name="Yang W."/>
            <person name="Hu J."/>
            <person name="Xiao J."/>
            <person name="Yang Z."/>
            <person name="Liu Y."/>
            <person name="Xie Q."/>
            <person name="Yu H."/>
            <person name="Lian J."/>
            <person name="Wen P."/>
            <person name="Zhang F."/>
            <person name="Li H."/>
            <person name="Zeng Y."/>
            <person name="Xiong Z."/>
            <person name="Liu S."/>
            <person name="Zhou L."/>
            <person name="Huang Z."/>
            <person name="An N."/>
            <person name="Wang J."/>
            <person name="Zheng Q."/>
            <person name="Xiong Y."/>
            <person name="Wang G."/>
            <person name="Wang B."/>
            <person name="Wang J."/>
            <person name="Fan Y."/>
            <person name="da Fonseca R.R."/>
            <person name="Alfaro-Nunez A."/>
            <person name="Schubert M."/>
            <person name="Orlando L."/>
            <person name="Mourier T."/>
            <person name="Howard J.T."/>
            <person name="Ganapathy G."/>
            <person name="Pfenning A."/>
            <person name="Whitney O."/>
            <person name="Rivas M.V."/>
            <person name="Hara E."/>
            <person name="Smith J."/>
            <person name="Farre M."/>
            <person name="Narayan J."/>
            <person name="Slavov G."/>
            <person name="Romanov M.N."/>
            <person name="Borges R."/>
            <person name="Machado J.P."/>
            <person name="Khan I."/>
            <person name="Springer M.S."/>
            <person name="Gatesy J."/>
            <person name="Hoffmann F.G."/>
            <person name="Opazo J.C."/>
            <person name="Hastad O."/>
            <person name="Sawyer R.H."/>
            <person name="Kim H."/>
            <person name="Kim K.W."/>
            <person name="Kim H.J."/>
            <person name="Cho S."/>
            <person name="Li N."/>
            <person name="Huang Y."/>
            <person name="Bruford M.W."/>
            <person name="Zhan X."/>
            <person name="Dixon A."/>
            <person name="Bertelsen M.F."/>
            <person name="Derryberry E."/>
            <person name="Warren W."/>
            <person name="Wilson R.K."/>
            <person name="Li S."/>
            <person name="Ray D.A."/>
            <person name="Green R.E."/>
            <person name="O'Brien S.J."/>
            <person name="Griffin D."/>
            <person name="Johnson W.E."/>
            <person name="Haussler D."/>
            <person name="Ryder O.A."/>
            <person name="Willerslev E."/>
            <person name="Graves G.R."/>
            <person name="Alstrom P."/>
            <person name="Fjeldsa J."/>
            <person name="Mindell D.P."/>
            <person name="Edwards S.V."/>
            <person name="Braun E.L."/>
            <person name="Rahbek C."/>
            <person name="Burt D.W."/>
            <person name="Houde P."/>
            <person name="Zhang Y."/>
            <person name="Yang H."/>
            <person name="Wang J."/>
            <person name="Jarvis E.D."/>
            <person name="Gilbert M.T."/>
            <person name="Wang J."/>
        </authorList>
    </citation>
    <scope>NUCLEOTIDE SEQUENCE [LARGE SCALE GENOMIC DNA]</scope>
</reference>
<dbReference type="AlphaFoldDB" id="A0A0A0AX67"/>
<name>A0A0A0AX67_CHAVO</name>
<accession>A0A0A0AX67</accession>
<dbReference type="EMBL" id="KL873269">
    <property type="protein sequence ID" value="KGL98088.1"/>
    <property type="molecule type" value="Genomic_DNA"/>
</dbReference>
<proteinExistence type="predicted"/>
<dbReference type="Proteomes" id="UP000053858">
    <property type="component" value="Unassembled WGS sequence"/>
</dbReference>
<organism evidence="1 2">
    <name type="scientific">Charadrius vociferus</name>
    <name type="common">Killdeer</name>
    <name type="synonym">Aegialitis vocifera</name>
    <dbReference type="NCBI Taxonomy" id="50402"/>
    <lineage>
        <taxon>Eukaryota</taxon>
        <taxon>Metazoa</taxon>
        <taxon>Chordata</taxon>
        <taxon>Craniata</taxon>
        <taxon>Vertebrata</taxon>
        <taxon>Euteleostomi</taxon>
        <taxon>Archelosauria</taxon>
        <taxon>Archosauria</taxon>
        <taxon>Dinosauria</taxon>
        <taxon>Saurischia</taxon>
        <taxon>Theropoda</taxon>
        <taxon>Coelurosauria</taxon>
        <taxon>Aves</taxon>
        <taxon>Neognathae</taxon>
        <taxon>Neoaves</taxon>
        <taxon>Charadriiformes</taxon>
        <taxon>Charadriidae</taxon>
        <taxon>Charadrius</taxon>
    </lineage>
</organism>
<feature type="non-terminal residue" evidence="1">
    <location>
        <position position="85"/>
    </location>
</feature>